<sequence length="356" mass="38551">MAETTRDESIVTAETSALTVGVDWELAASIGRRVARPGPRVTRYTMDQARAELAAAAVRAEGPVREVTGLADGLRVPTARIVDRAGWIDAASRSMPAMLTDDPQPETGLGAKIAGVQAGGLLAFLSGAILGQYDPFSTDPDTGEPGVLLLVAPNIIAVERQLRAVPSDFRLWVCLHEVTHRVQFSANPWLTGYMRENVSGLAGGDEDSVTEVLARVTEAARSGKPREKGMVGVMQLLQSPEQFEAFERVLVLGTLLEGHADHVMDAVGPAHVPTVEQIRAGFDARRSAPRNPLQRLIRALIGMDAKIAQYVRGKAFVDEVVETVGMERFNTVWTSPDTLPKMSEIDEPSKWIDRVL</sequence>
<evidence type="ECO:0000313" key="1">
    <source>
        <dbReference type="EMBL" id="GAC80463.1"/>
    </source>
</evidence>
<reference evidence="1 2" key="1">
    <citation type="submission" date="2013-02" db="EMBL/GenBank/DDBJ databases">
        <title>Whole genome shotgun sequence of Gordonia malaquae NBRC 108250.</title>
        <authorList>
            <person name="Yoshida I."/>
            <person name="Hosoyama A."/>
            <person name="Tsuchikane K."/>
            <person name="Ando Y."/>
            <person name="Baba S."/>
            <person name="Ohji S."/>
            <person name="Hamada M."/>
            <person name="Tamura T."/>
            <person name="Yamazoe A."/>
            <person name="Yamazaki S."/>
            <person name="Fujita N."/>
        </authorList>
    </citation>
    <scope>NUCLEOTIDE SEQUENCE [LARGE SCALE GENOMIC DNA]</scope>
    <source>
        <strain evidence="1 2">NBRC 108250</strain>
    </source>
</reference>
<gene>
    <name evidence="1" type="ORF">GM1_018_00260</name>
</gene>
<dbReference type="InterPro" id="IPR018766">
    <property type="entry name" value="Zinicin_2"/>
</dbReference>
<dbReference type="Gene3D" id="1.20.150.30">
    <property type="entry name" value="Zincin-like metallopeptidase, N-terminal domain"/>
    <property type="match status" value="1"/>
</dbReference>
<name>M3VBL3_GORML</name>
<dbReference type="PANTHER" id="PTHR39420">
    <property type="match status" value="1"/>
</dbReference>
<dbReference type="Proteomes" id="UP000035009">
    <property type="component" value="Unassembled WGS sequence"/>
</dbReference>
<comment type="caution">
    <text evidence="1">The sequence shown here is derived from an EMBL/GenBank/DDBJ whole genome shotgun (WGS) entry which is preliminary data.</text>
</comment>
<protein>
    <recommendedName>
        <fullName evidence="3">Hydrolase</fullName>
    </recommendedName>
</protein>
<keyword evidence="2" id="KW-1185">Reference proteome</keyword>
<dbReference type="eggNOG" id="COG5282">
    <property type="taxonomic scope" value="Bacteria"/>
</dbReference>
<dbReference type="EMBL" id="BAOP01000018">
    <property type="protein sequence ID" value="GAC80463.1"/>
    <property type="molecule type" value="Genomic_DNA"/>
</dbReference>
<evidence type="ECO:0000313" key="2">
    <source>
        <dbReference type="Proteomes" id="UP000035009"/>
    </source>
</evidence>
<dbReference type="InterPro" id="IPR022454">
    <property type="entry name" value="CHP03883_F420-assoc"/>
</dbReference>
<dbReference type="InterPro" id="IPR042271">
    <property type="entry name" value="Zinicin_2_N"/>
</dbReference>
<dbReference type="AlphaFoldDB" id="M3VBL3"/>
<evidence type="ECO:0008006" key="3">
    <source>
        <dbReference type="Google" id="ProtNLM"/>
    </source>
</evidence>
<proteinExistence type="predicted"/>
<dbReference type="NCBIfam" id="TIGR03624">
    <property type="entry name" value="putative hydrolase"/>
    <property type="match status" value="1"/>
</dbReference>
<dbReference type="RefSeq" id="WP_008379507.1">
    <property type="nucleotide sequence ID" value="NZ_BAOP01000018.1"/>
</dbReference>
<organism evidence="1 2">
    <name type="scientific">Gordonia malaquae NBRC 108250</name>
    <dbReference type="NCBI Taxonomy" id="1223542"/>
    <lineage>
        <taxon>Bacteria</taxon>
        <taxon>Bacillati</taxon>
        <taxon>Actinomycetota</taxon>
        <taxon>Actinomycetes</taxon>
        <taxon>Mycobacteriales</taxon>
        <taxon>Gordoniaceae</taxon>
        <taxon>Gordonia</taxon>
    </lineage>
</organism>
<dbReference type="Pfam" id="PF10103">
    <property type="entry name" value="Zincin_2"/>
    <property type="match status" value="1"/>
</dbReference>
<dbReference type="SUPFAM" id="SSF55486">
    <property type="entry name" value="Metalloproteases ('zincins'), catalytic domain"/>
    <property type="match status" value="1"/>
</dbReference>
<accession>M3VBL3</accession>
<dbReference type="PANTHER" id="PTHR39420:SF1">
    <property type="entry name" value="HYDROLASE"/>
    <property type="match status" value="1"/>
</dbReference>
<dbReference type="STRING" id="410332.SAMN04488550_3937"/>
<dbReference type="NCBIfam" id="TIGR03883">
    <property type="entry name" value="DUF2342_F420"/>
    <property type="match status" value="1"/>
</dbReference>